<dbReference type="InterPro" id="IPR020846">
    <property type="entry name" value="MFS_dom"/>
</dbReference>
<evidence type="ECO:0000259" key="8">
    <source>
        <dbReference type="PROSITE" id="PS50850"/>
    </source>
</evidence>
<evidence type="ECO:0000256" key="4">
    <source>
        <dbReference type="ARBA" id="ARBA00022692"/>
    </source>
</evidence>
<dbReference type="CDD" id="cd17503">
    <property type="entry name" value="MFS_LmrB_MDR_like"/>
    <property type="match status" value="1"/>
</dbReference>
<organism evidence="9 10">
    <name type="scientific">Sandaracinobacter neustonicus</name>
    <dbReference type="NCBI Taxonomy" id="1715348"/>
    <lineage>
        <taxon>Bacteria</taxon>
        <taxon>Pseudomonadati</taxon>
        <taxon>Pseudomonadota</taxon>
        <taxon>Alphaproteobacteria</taxon>
        <taxon>Sphingomonadales</taxon>
        <taxon>Sphingosinicellaceae</taxon>
        <taxon>Sandaracinobacter</taxon>
    </lineage>
</organism>
<evidence type="ECO:0000256" key="5">
    <source>
        <dbReference type="ARBA" id="ARBA00022989"/>
    </source>
</evidence>
<proteinExistence type="predicted"/>
<feature type="transmembrane region" description="Helical" evidence="7">
    <location>
        <begin position="350"/>
        <end position="369"/>
    </location>
</feature>
<keyword evidence="5 7" id="KW-1133">Transmembrane helix</keyword>
<evidence type="ECO:0000256" key="7">
    <source>
        <dbReference type="SAM" id="Phobius"/>
    </source>
</evidence>
<sequence length="535" mass="57684">MSANAPAADAPAGGPAVVVPGKPDAASFFAFVLMAFGMFMAILDIQIVAASLGQIQAGLAASADEIAWVQTSYLIAEVVMIPLSGFLSRALGIRVLFLISCAGFTFASLLCAMVTSIEGMIAARAFQGFIGGAMIPTVYAASFLMFGRERQARVTVAISFVVTLAPTIGPALGGWLTGFLSWHWIFLINLVPGIFITLGVALLVRMPDRPDHSLLKRVDIPGLIALSLVCGGIVFILEDGARRQWFEDEAIRNMAVVVVLAALLLWWRITHAAEPIISVKPFTNFNFAAGAWLGAIFGIGLYGLVYLYPLFLARIANLSSEQIGTTVFVTGMFMALGAPLGGFLSTRIDIRALAFMGFMLLATSTFMTTDITNEWRFWQLFWPQALRGTGIMFCIVSVSVMAFATLPQPMIKDSTGLFTLMRNMGGAAGIAIINTILQVRTNFHQARLAESANPGRPEIAERMEMIQGLATARNLPDPENYALRLMAQLLHREATVMAIADAFLILSIIFMVSAFIPLFLKKPGTFADAAPPDAH</sequence>
<dbReference type="NCBIfam" id="TIGR00711">
    <property type="entry name" value="efflux_EmrB"/>
    <property type="match status" value="1"/>
</dbReference>
<dbReference type="EMBL" id="VFSU01000024">
    <property type="protein sequence ID" value="TPE61168.1"/>
    <property type="molecule type" value="Genomic_DNA"/>
</dbReference>
<dbReference type="InterPro" id="IPR011701">
    <property type="entry name" value="MFS"/>
</dbReference>
<dbReference type="GO" id="GO:0022857">
    <property type="term" value="F:transmembrane transporter activity"/>
    <property type="evidence" value="ECO:0007669"/>
    <property type="project" value="InterPro"/>
</dbReference>
<dbReference type="Gene3D" id="1.20.1720.10">
    <property type="entry name" value="Multidrug resistance protein D"/>
    <property type="match status" value="1"/>
</dbReference>
<feature type="transmembrane region" description="Helical" evidence="7">
    <location>
        <begin position="323"/>
        <end position="344"/>
    </location>
</feature>
<dbReference type="InterPro" id="IPR004638">
    <property type="entry name" value="EmrB-like"/>
</dbReference>
<evidence type="ECO:0000256" key="6">
    <source>
        <dbReference type="ARBA" id="ARBA00023136"/>
    </source>
</evidence>
<evidence type="ECO:0000256" key="2">
    <source>
        <dbReference type="ARBA" id="ARBA00022448"/>
    </source>
</evidence>
<dbReference type="GO" id="GO:0005886">
    <property type="term" value="C:plasma membrane"/>
    <property type="evidence" value="ECO:0007669"/>
    <property type="project" value="UniProtKB-SubCell"/>
</dbReference>
<keyword evidence="6 7" id="KW-0472">Membrane</keyword>
<dbReference type="Gene3D" id="1.20.1250.20">
    <property type="entry name" value="MFS general substrate transporter like domains"/>
    <property type="match status" value="1"/>
</dbReference>
<reference evidence="9 10" key="1">
    <citation type="submission" date="2019-06" db="EMBL/GenBank/DDBJ databases">
        <authorList>
            <person name="Lee I."/>
            <person name="Jang G.I."/>
            <person name="Hwang C.Y."/>
        </authorList>
    </citation>
    <scope>NUCLEOTIDE SEQUENCE [LARGE SCALE GENOMIC DNA]</scope>
    <source>
        <strain evidence="9 10">PAMC 28131</strain>
    </source>
</reference>
<dbReference type="Pfam" id="PF07690">
    <property type="entry name" value="MFS_1"/>
    <property type="match status" value="1"/>
</dbReference>
<feature type="transmembrane region" description="Helical" evidence="7">
    <location>
        <begin position="390"/>
        <end position="411"/>
    </location>
</feature>
<name>A0A501XKF6_9SPHN</name>
<dbReference type="InterPro" id="IPR036259">
    <property type="entry name" value="MFS_trans_sf"/>
</dbReference>
<feature type="transmembrane region" description="Helical" evidence="7">
    <location>
        <begin position="218"/>
        <end position="238"/>
    </location>
</feature>
<evidence type="ECO:0000313" key="9">
    <source>
        <dbReference type="EMBL" id="TPE61168.1"/>
    </source>
</evidence>
<feature type="transmembrane region" description="Helical" evidence="7">
    <location>
        <begin position="93"/>
        <end position="114"/>
    </location>
</feature>
<protein>
    <submittedName>
        <fullName evidence="9">DHA2 family efflux MFS transporter permease subunit</fullName>
    </submittedName>
</protein>
<keyword evidence="2" id="KW-0813">Transport</keyword>
<feature type="transmembrane region" description="Helical" evidence="7">
    <location>
        <begin position="184"/>
        <end position="206"/>
    </location>
</feature>
<feature type="transmembrane region" description="Helical" evidence="7">
    <location>
        <begin position="494"/>
        <end position="520"/>
    </location>
</feature>
<dbReference type="PANTHER" id="PTHR23501">
    <property type="entry name" value="MAJOR FACILITATOR SUPERFAMILY"/>
    <property type="match status" value="1"/>
</dbReference>
<keyword evidence="10" id="KW-1185">Reference proteome</keyword>
<dbReference type="Proteomes" id="UP000319897">
    <property type="component" value="Unassembled WGS sequence"/>
</dbReference>
<gene>
    <name evidence="9" type="ORF">FJQ54_09760</name>
</gene>
<keyword evidence="4 7" id="KW-0812">Transmembrane</keyword>
<dbReference type="AlphaFoldDB" id="A0A501XKF6"/>
<feature type="transmembrane region" description="Helical" evidence="7">
    <location>
        <begin position="66"/>
        <end position="87"/>
    </location>
</feature>
<comment type="caution">
    <text evidence="9">The sequence shown here is derived from an EMBL/GenBank/DDBJ whole genome shotgun (WGS) entry which is preliminary data.</text>
</comment>
<dbReference type="PANTHER" id="PTHR23501:SF51">
    <property type="entry name" value="MULTIDRUG RESISTANCE PROTEIN B"/>
    <property type="match status" value="1"/>
</dbReference>
<accession>A0A501XKF6</accession>
<evidence type="ECO:0000256" key="1">
    <source>
        <dbReference type="ARBA" id="ARBA00004651"/>
    </source>
</evidence>
<evidence type="ECO:0000313" key="10">
    <source>
        <dbReference type="Proteomes" id="UP000319897"/>
    </source>
</evidence>
<keyword evidence="3" id="KW-1003">Cell membrane</keyword>
<feature type="transmembrane region" description="Helical" evidence="7">
    <location>
        <begin position="25"/>
        <end position="45"/>
    </location>
</feature>
<feature type="transmembrane region" description="Helical" evidence="7">
    <location>
        <begin position="152"/>
        <end position="172"/>
    </location>
</feature>
<comment type="subcellular location">
    <subcellularLocation>
        <location evidence="1">Cell membrane</location>
        <topology evidence="1">Multi-pass membrane protein</topology>
    </subcellularLocation>
</comment>
<feature type="transmembrane region" description="Helical" evidence="7">
    <location>
        <begin position="250"/>
        <end position="269"/>
    </location>
</feature>
<evidence type="ECO:0000256" key="3">
    <source>
        <dbReference type="ARBA" id="ARBA00022475"/>
    </source>
</evidence>
<dbReference type="SUPFAM" id="SSF103473">
    <property type="entry name" value="MFS general substrate transporter"/>
    <property type="match status" value="1"/>
</dbReference>
<feature type="transmembrane region" description="Helical" evidence="7">
    <location>
        <begin position="289"/>
        <end position="311"/>
    </location>
</feature>
<feature type="transmembrane region" description="Helical" evidence="7">
    <location>
        <begin position="126"/>
        <end position="146"/>
    </location>
</feature>
<dbReference type="RefSeq" id="WP_140928226.1">
    <property type="nucleotide sequence ID" value="NZ_VFSU01000024.1"/>
</dbReference>
<dbReference type="OrthoDB" id="9812221at2"/>
<feature type="domain" description="Major facilitator superfamily (MFS) profile" evidence="8">
    <location>
        <begin position="30"/>
        <end position="525"/>
    </location>
</feature>
<dbReference type="PROSITE" id="PS50850">
    <property type="entry name" value="MFS"/>
    <property type="match status" value="1"/>
</dbReference>